<dbReference type="CDD" id="cd03443">
    <property type="entry name" value="PaaI_thioesterase"/>
    <property type="match status" value="1"/>
</dbReference>
<evidence type="ECO:0000256" key="1">
    <source>
        <dbReference type="ARBA" id="ARBA00022801"/>
    </source>
</evidence>
<dbReference type="PANTHER" id="PTHR42856">
    <property type="entry name" value="ACYL-COENZYME A THIOESTERASE PAAI"/>
    <property type="match status" value="1"/>
</dbReference>
<keyword evidence="1" id="KW-0378">Hydrolase</keyword>
<dbReference type="EMBL" id="FNBX01000003">
    <property type="protein sequence ID" value="SDF25089.1"/>
    <property type="molecule type" value="Genomic_DNA"/>
</dbReference>
<dbReference type="Proteomes" id="UP000199355">
    <property type="component" value="Unassembled WGS sequence"/>
</dbReference>
<reference evidence="4" key="1">
    <citation type="submission" date="2016-10" db="EMBL/GenBank/DDBJ databases">
        <authorList>
            <person name="Varghese N."/>
            <person name="Submissions S."/>
        </authorList>
    </citation>
    <scope>NUCLEOTIDE SEQUENCE [LARGE SCALE GENOMIC DNA]</scope>
    <source>
        <strain evidence="4">KHC7</strain>
    </source>
</reference>
<keyword evidence="4" id="KW-1185">Reference proteome</keyword>
<dbReference type="InterPro" id="IPR052723">
    <property type="entry name" value="Acyl-CoA_thioesterase_PaaI"/>
</dbReference>
<evidence type="ECO:0000313" key="4">
    <source>
        <dbReference type="Proteomes" id="UP000199355"/>
    </source>
</evidence>
<proteinExistence type="predicted"/>
<dbReference type="STRING" id="571438.SAMN05192586_10336"/>
<dbReference type="Gene3D" id="3.10.129.10">
    <property type="entry name" value="Hotdog Thioesterase"/>
    <property type="match status" value="1"/>
</dbReference>
<dbReference type="InterPro" id="IPR003736">
    <property type="entry name" value="PAAI_dom"/>
</dbReference>
<dbReference type="GO" id="GO:0016289">
    <property type="term" value="F:acyl-CoA hydrolase activity"/>
    <property type="evidence" value="ECO:0007669"/>
    <property type="project" value="TreeGrafter"/>
</dbReference>
<dbReference type="AlphaFoldDB" id="A0A1G7JKU4"/>
<evidence type="ECO:0000313" key="3">
    <source>
        <dbReference type="EMBL" id="SDF25089.1"/>
    </source>
</evidence>
<accession>A0A1G7JKU4</accession>
<sequence>MDNYVAKHDKLMRLLQMHIESATPDHAVVTMPLTPDHRNGMGFAHGGAIFSLADVAFGAAANAGKLTGVVSLSTAIEFLRPGKTGPLRAEATAVRRGAHVQSYDVRVYDGEGTLIARCMASGYQTDVALPS</sequence>
<dbReference type="InterPro" id="IPR006683">
    <property type="entry name" value="Thioestr_dom"/>
</dbReference>
<protein>
    <submittedName>
        <fullName evidence="3">Acyl-CoA thioesterase</fullName>
    </submittedName>
</protein>
<dbReference type="SUPFAM" id="SSF54637">
    <property type="entry name" value="Thioesterase/thiol ester dehydrase-isomerase"/>
    <property type="match status" value="1"/>
</dbReference>
<name>A0A1G7JKU4_9BACT</name>
<evidence type="ECO:0000259" key="2">
    <source>
        <dbReference type="Pfam" id="PF03061"/>
    </source>
</evidence>
<gene>
    <name evidence="3" type="ORF">SAMN05192586_10336</name>
</gene>
<dbReference type="OrthoDB" id="32575at2"/>
<feature type="domain" description="Thioesterase" evidence="2">
    <location>
        <begin position="41"/>
        <end position="115"/>
    </location>
</feature>
<dbReference type="InterPro" id="IPR029069">
    <property type="entry name" value="HotDog_dom_sf"/>
</dbReference>
<dbReference type="Pfam" id="PF03061">
    <property type="entry name" value="4HBT"/>
    <property type="match status" value="1"/>
</dbReference>
<dbReference type="RefSeq" id="WP_092152801.1">
    <property type="nucleotide sequence ID" value="NZ_FNBX01000003.1"/>
</dbReference>
<dbReference type="PANTHER" id="PTHR42856:SF1">
    <property type="entry name" value="ACYL-COENZYME A THIOESTERASE PAAI"/>
    <property type="match status" value="1"/>
</dbReference>
<organism evidence="3 4">
    <name type="scientific">Desulfovibrio legallii</name>
    <dbReference type="NCBI Taxonomy" id="571438"/>
    <lineage>
        <taxon>Bacteria</taxon>
        <taxon>Pseudomonadati</taxon>
        <taxon>Thermodesulfobacteriota</taxon>
        <taxon>Desulfovibrionia</taxon>
        <taxon>Desulfovibrionales</taxon>
        <taxon>Desulfovibrionaceae</taxon>
        <taxon>Desulfovibrio</taxon>
    </lineage>
</organism>
<dbReference type="NCBIfam" id="TIGR00369">
    <property type="entry name" value="unchar_dom_1"/>
    <property type="match status" value="1"/>
</dbReference>